<dbReference type="Proteomes" id="UP001139648">
    <property type="component" value="Unassembled WGS sequence"/>
</dbReference>
<evidence type="ECO:0000313" key="3">
    <source>
        <dbReference type="Proteomes" id="UP001139648"/>
    </source>
</evidence>
<accession>A0A9X2K3R9</accession>
<gene>
    <name evidence="2" type="ORF">HD597_006772</name>
</gene>
<protein>
    <submittedName>
        <fullName evidence="2">Uncharacterized protein</fullName>
    </submittedName>
</protein>
<proteinExistence type="predicted"/>
<dbReference type="RefSeq" id="WP_253747171.1">
    <property type="nucleotide sequence ID" value="NZ_BAABKA010000035.1"/>
</dbReference>
<reference evidence="2" key="1">
    <citation type="submission" date="2022-06" db="EMBL/GenBank/DDBJ databases">
        <title>Sequencing the genomes of 1000 actinobacteria strains.</title>
        <authorList>
            <person name="Klenk H.-P."/>
        </authorList>
    </citation>
    <scope>NUCLEOTIDE SEQUENCE</scope>
    <source>
        <strain evidence="2">DSM 46694</strain>
    </source>
</reference>
<evidence type="ECO:0000256" key="1">
    <source>
        <dbReference type="SAM" id="MobiDB-lite"/>
    </source>
</evidence>
<name>A0A9X2K3R9_9ACTN</name>
<feature type="compositionally biased region" description="Basic and acidic residues" evidence="1">
    <location>
        <begin position="7"/>
        <end position="23"/>
    </location>
</feature>
<comment type="caution">
    <text evidence="2">The sequence shown here is derived from an EMBL/GenBank/DDBJ whole genome shotgun (WGS) entry which is preliminary data.</text>
</comment>
<keyword evidence="3" id="KW-1185">Reference proteome</keyword>
<sequence length="94" mass="10448">MSIDYSDLFRQDEPEHARREHTSERLSDIIAQYEGIDLRSASITAAVLSAVIRQAREHPEYTADDLDAILSLVCAKLSIRASVEEACEHFGGEG</sequence>
<feature type="region of interest" description="Disordered" evidence="1">
    <location>
        <begin position="1"/>
        <end position="23"/>
    </location>
</feature>
<dbReference type="AlphaFoldDB" id="A0A9X2K3R9"/>
<dbReference type="EMBL" id="JAMZEB010000002">
    <property type="protein sequence ID" value="MCP2359752.1"/>
    <property type="molecule type" value="Genomic_DNA"/>
</dbReference>
<organism evidence="2 3">
    <name type="scientific">Nonomuraea thailandensis</name>
    <dbReference type="NCBI Taxonomy" id="1188745"/>
    <lineage>
        <taxon>Bacteria</taxon>
        <taxon>Bacillati</taxon>
        <taxon>Actinomycetota</taxon>
        <taxon>Actinomycetes</taxon>
        <taxon>Streptosporangiales</taxon>
        <taxon>Streptosporangiaceae</taxon>
        <taxon>Nonomuraea</taxon>
    </lineage>
</organism>
<evidence type="ECO:0000313" key="2">
    <source>
        <dbReference type="EMBL" id="MCP2359752.1"/>
    </source>
</evidence>